<gene>
    <name evidence="1" type="ORF">EC9_50660</name>
</gene>
<name>A0A517M7J1_9BACT</name>
<keyword evidence="2" id="KW-1185">Reference proteome</keyword>
<dbReference type="RefSeq" id="WP_145348593.1">
    <property type="nucleotide sequence ID" value="NZ_CP036261.1"/>
</dbReference>
<dbReference type="KEGG" id="ruv:EC9_50660"/>
<reference evidence="1 2" key="1">
    <citation type="submission" date="2019-02" db="EMBL/GenBank/DDBJ databases">
        <title>Deep-cultivation of Planctomycetes and their phenomic and genomic characterization uncovers novel biology.</title>
        <authorList>
            <person name="Wiegand S."/>
            <person name="Jogler M."/>
            <person name="Boedeker C."/>
            <person name="Pinto D."/>
            <person name="Vollmers J."/>
            <person name="Rivas-Marin E."/>
            <person name="Kohn T."/>
            <person name="Peeters S.H."/>
            <person name="Heuer A."/>
            <person name="Rast P."/>
            <person name="Oberbeckmann S."/>
            <person name="Bunk B."/>
            <person name="Jeske O."/>
            <person name="Meyerdierks A."/>
            <person name="Storesund J.E."/>
            <person name="Kallscheuer N."/>
            <person name="Luecker S."/>
            <person name="Lage O.M."/>
            <person name="Pohl T."/>
            <person name="Merkel B.J."/>
            <person name="Hornburger P."/>
            <person name="Mueller R.-W."/>
            <person name="Bruemmer F."/>
            <person name="Labrenz M."/>
            <person name="Spormann A.M."/>
            <person name="Op den Camp H."/>
            <person name="Overmann J."/>
            <person name="Amann R."/>
            <person name="Jetten M.S.M."/>
            <person name="Mascher T."/>
            <person name="Medema M.H."/>
            <person name="Devos D.P."/>
            <person name="Kaster A.-K."/>
            <person name="Ovreas L."/>
            <person name="Rohde M."/>
            <person name="Galperin M.Y."/>
            <person name="Jogler C."/>
        </authorList>
    </citation>
    <scope>NUCLEOTIDE SEQUENCE [LARGE SCALE GENOMIC DNA]</scope>
    <source>
        <strain evidence="1 2">EC9</strain>
    </source>
</reference>
<dbReference type="EMBL" id="CP036261">
    <property type="protein sequence ID" value="QDS90848.1"/>
    <property type="molecule type" value="Genomic_DNA"/>
</dbReference>
<dbReference type="OrthoDB" id="287438at2"/>
<organism evidence="1 2">
    <name type="scientific">Rosistilla ulvae</name>
    <dbReference type="NCBI Taxonomy" id="1930277"/>
    <lineage>
        <taxon>Bacteria</taxon>
        <taxon>Pseudomonadati</taxon>
        <taxon>Planctomycetota</taxon>
        <taxon>Planctomycetia</taxon>
        <taxon>Pirellulales</taxon>
        <taxon>Pirellulaceae</taxon>
        <taxon>Rosistilla</taxon>
    </lineage>
</organism>
<evidence type="ECO:0000313" key="1">
    <source>
        <dbReference type="EMBL" id="QDS90848.1"/>
    </source>
</evidence>
<proteinExistence type="predicted"/>
<sequence length="104" mass="11461">MTPHYSIDYCPRCGAGLLGIRICGLGTDEPHGLVVCDECESIWLEPDVTTPHQYPDASDARCPKCSDPLWGPQSRWATSADLVQLGWQDRVDPQLNGEPDDHIA</sequence>
<accession>A0A517M7J1</accession>
<dbReference type="AlphaFoldDB" id="A0A517M7J1"/>
<protein>
    <submittedName>
        <fullName evidence="1">Uncharacterized protein</fullName>
    </submittedName>
</protein>
<dbReference type="Proteomes" id="UP000319557">
    <property type="component" value="Chromosome"/>
</dbReference>
<evidence type="ECO:0000313" key="2">
    <source>
        <dbReference type="Proteomes" id="UP000319557"/>
    </source>
</evidence>